<name>A0A3Q9RK30_9BACI</name>
<reference evidence="2 3" key="1">
    <citation type="submission" date="2018-01" db="EMBL/GenBank/DDBJ databases">
        <title>Bacillus asahii Genome sequencing and assembly.</title>
        <authorList>
            <person name="Jiang H."/>
            <person name="Feng Y."/>
            <person name="Zhao F."/>
            <person name="Lin X."/>
        </authorList>
    </citation>
    <scope>NUCLEOTIDE SEQUENCE [LARGE SCALE GENOMIC DNA]</scope>
    <source>
        <strain evidence="2 3">OM18</strain>
    </source>
</reference>
<dbReference type="GO" id="GO:0000150">
    <property type="term" value="F:DNA strand exchange activity"/>
    <property type="evidence" value="ECO:0007669"/>
    <property type="project" value="InterPro"/>
</dbReference>
<evidence type="ECO:0000313" key="3">
    <source>
        <dbReference type="Proteomes" id="UP000283095"/>
    </source>
</evidence>
<dbReference type="InterPro" id="IPR011109">
    <property type="entry name" value="DNA_bind_recombinase_dom"/>
</dbReference>
<evidence type="ECO:0000313" key="2">
    <source>
        <dbReference type="EMBL" id="AZV41124.1"/>
    </source>
</evidence>
<evidence type="ECO:0000259" key="1">
    <source>
        <dbReference type="Pfam" id="PF07508"/>
    </source>
</evidence>
<protein>
    <recommendedName>
        <fullName evidence="1">Recombinase domain-containing protein</fullName>
    </recommendedName>
</protein>
<sequence>MNIISNTHEAIISRDMFNAVQNQMKQRKMFILLLLNSHFPIC</sequence>
<organism evidence="2 3">
    <name type="scientific">Peribacillus asahii</name>
    <dbReference type="NCBI Taxonomy" id="228899"/>
    <lineage>
        <taxon>Bacteria</taxon>
        <taxon>Bacillati</taxon>
        <taxon>Bacillota</taxon>
        <taxon>Bacilli</taxon>
        <taxon>Bacillales</taxon>
        <taxon>Bacillaceae</taxon>
        <taxon>Peribacillus</taxon>
    </lineage>
</organism>
<dbReference type="Proteomes" id="UP000283095">
    <property type="component" value="Chromosome"/>
</dbReference>
<dbReference type="GO" id="GO:0003677">
    <property type="term" value="F:DNA binding"/>
    <property type="evidence" value="ECO:0007669"/>
    <property type="project" value="InterPro"/>
</dbReference>
<dbReference type="EMBL" id="CP026095">
    <property type="protein sequence ID" value="AZV41124.1"/>
    <property type="molecule type" value="Genomic_DNA"/>
</dbReference>
<gene>
    <name evidence="2" type="ORF">BAOM_0468</name>
</gene>
<feature type="domain" description="Recombinase" evidence="1">
    <location>
        <begin position="3"/>
        <end position="27"/>
    </location>
</feature>
<dbReference type="KEGG" id="pasa:BAOM_0468"/>
<accession>A0A3Q9RK30</accession>
<dbReference type="Pfam" id="PF07508">
    <property type="entry name" value="Recombinase"/>
    <property type="match status" value="1"/>
</dbReference>
<dbReference type="AlphaFoldDB" id="A0A3Q9RK30"/>
<proteinExistence type="predicted"/>